<evidence type="ECO:0000256" key="8">
    <source>
        <dbReference type="SAM" id="Phobius"/>
    </source>
</evidence>
<accession>A0ABD3NEE2</accession>
<feature type="region of interest" description="Disordered" evidence="7">
    <location>
        <begin position="70"/>
        <end position="92"/>
    </location>
</feature>
<evidence type="ECO:0000256" key="1">
    <source>
        <dbReference type="ARBA" id="ARBA00004141"/>
    </source>
</evidence>
<gene>
    <name evidence="9" type="ORF">ACHAW5_006512</name>
</gene>
<feature type="transmembrane region" description="Helical" evidence="8">
    <location>
        <begin position="451"/>
        <end position="472"/>
    </location>
</feature>
<dbReference type="PANTHER" id="PTHR31326:SF1">
    <property type="entry name" value="PROTEIN CLT2, CHLOROPLASTIC"/>
    <property type="match status" value="1"/>
</dbReference>
<evidence type="ECO:0000313" key="9">
    <source>
        <dbReference type="EMBL" id="KAL3774347.1"/>
    </source>
</evidence>
<keyword evidence="4 8" id="KW-0812">Transmembrane</keyword>
<evidence type="ECO:0000256" key="6">
    <source>
        <dbReference type="ARBA" id="ARBA00023136"/>
    </source>
</evidence>
<keyword evidence="3" id="KW-0813">Transport</keyword>
<comment type="caution">
    <text evidence="9">The sequence shown here is derived from an EMBL/GenBank/DDBJ whole genome shotgun (WGS) entry which is preliminary data.</text>
</comment>
<protein>
    <recommendedName>
        <fullName evidence="11">EamA domain-containing protein</fullName>
    </recommendedName>
</protein>
<comment type="similarity">
    <text evidence="2">Belongs to the CRT-like transporter family.</text>
</comment>
<feature type="transmembrane region" description="Helical" evidence="8">
    <location>
        <begin position="479"/>
        <end position="499"/>
    </location>
</feature>
<keyword evidence="10" id="KW-1185">Reference proteome</keyword>
<feature type="transmembrane region" description="Helical" evidence="8">
    <location>
        <begin position="103"/>
        <end position="120"/>
    </location>
</feature>
<feature type="transmembrane region" description="Helical" evidence="8">
    <location>
        <begin position="179"/>
        <end position="205"/>
    </location>
</feature>
<feature type="transmembrane region" description="Helical" evidence="8">
    <location>
        <begin position="141"/>
        <end position="159"/>
    </location>
</feature>
<keyword evidence="5 8" id="KW-1133">Transmembrane helix</keyword>
<dbReference type="InterPro" id="IPR013936">
    <property type="entry name" value="CRT-like"/>
</dbReference>
<evidence type="ECO:0008006" key="11">
    <source>
        <dbReference type="Google" id="ProtNLM"/>
    </source>
</evidence>
<dbReference type="GO" id="GO:0016020">
    <property type="term" value="C:membrane"/>
    <property type="evidence" value="ECO:0007669"/>
    <property type="project" value="UniProtKB-SubCell"/>
</dbReference>
<reference evidence="9 10" key="1">
    <citation type="submission" date="2024-10" db="EMBL/GenBank/DDBJ databases">
        <title>Updated reference genomes for cyclostephanoid diatoms.</title>
        <authorList>
            <person name="Roberts W.R."/>
            <person name="Alverson A.J."/>
        </authorList>
    </citation>
    <scope>NUCLEOTIDE SEQUENCE [LARGE SCALE GENOMIC DNA]</scope>
    <source>
        <strain evidence="9 10">AJA276-08</strain>
    </source>
</reference>
<evidence type="ECO:0000256" key="2">
    <source>
        <dbReference type="ARBA" id="ARBA00006690"/>
    </source>
</evidence>
<dbReference type="EMBL" id="JALLAZ020001475">
    <property type="protein sequence ID" value="KAL3774347.1"/>
    <property type="molecule type" value="Genomic_DNA"/>
</dbReference>
<comment type="subcellular location">
    <subcellularLocation>
        <location evidence="1">Membrane</location>
        <topology evidence="1">Multi-pass membrane protein</topology>
    </subcellularLocation>
</comment>
<name>A0ABD3NEE2_9STRA</name>
<dbReference type="Proteomes" id="UP001530315">
    <property type="component" value="Unassembled WGS sequence"/>
</dbReference>
<feature type="transmembrane region" description="Helical" evidence="8">
    <location>
        <begin position="387"/>
        <end position="408"/>
    </location>
</feature>
<feature type="compositionally biased region" description="Low complexity" evidence="7">
    <location>
        <begin position="70"/>
        <end position="87"/>
    </location>
</feature>
<dbReference type="AlphaFoldDB" id="A0ABD3NEE2"/>
<sequence>MTRKSQRRPVMAADSLRFELEPSSDGVVRDRDYYDVDVGRAGTAATWPSSRGVDDDEFFEEIANYAPASSDKATSTAATTSPAGATTRTDHDEDVVRGREAKLLMAFLLMVIVGTGNKIFQKLQAIPMYNYPNSMNLIQNFVYVPLCFAYILPVGRYGLMSDAIPPEVTNMSKRPFVVMGLLDCLAGTLFTFAAVYLPGSLLILLPQAAIPISMLLSRKIKGGEVYAAHQYLGSAVVVMGILAVLEPLVTRRHDADFACVAHDVDEYCALCGEETTESGCSSHRTDGGGGGGGGVRDGGEGSWTSLLSLAGSEGDSSSPSTRHGELCRWVPSDSAESSSSGTNSATLLIWSATTILACIPMTLSSIYKEMTLSGVGSRTGGIDPIFLNGWVALFQFLFSIALSVPAGMTSDPPVAPRDLPSNIADGIKCYFGIGTITSGCHPDDGCHDAPLYANVFLVFNVCFNIIIVYILNRFGSANVLFMASTVMVPIGNLVFSLPFIPGSTPLKDSDIAGLGVILLGLVAYRFGDKCEVTRWRWITPRLPWRRGKTNPGISMTEEQFEWDAPVFRDGNDTFASSSLGEPLLLTPLQ</sequence>
<feature type="region of interest" description="Disordered" evidence="7">
    <location>
        <begin position="276"/>
        <end position="295"/>
    </location>
</feature>
<evidence type="ECO:0000256" key="5">
    <source>
        <dbReference type="ARBA" id="ARBA00022989"/>
    </source>
</evidence>
<evidence type="ECO:0000256" key="4">
    <source>
        <dbReference type="ARBA" id="ARBA00022692"/>
    </source>
</evidence>
<proteinExistence type="inferred from homology"/>
<keyword evidence="6 8" id="KW-0472">Membrane</keyword>
<feature type="transmembrane region" description="Helical" evidence="8">
    <location>
        <begin position="226"/>
        <end position="245"/>
    </location>
</feature>
<feature type="transmembrane region" description="Helical" evidence="8">
    <location>
        <begin position="511"/>
        <end position="527"/>
    </location>
</feature>
<dbReference type="Pfam" id="PF08627">
    <property type="entry name" value="CRT-like"/>
    <property type="match status" value="2"/>
</dbReference>
<evidence type="ECO:0000256" key="3">
    <source>
        <dbReference type="ARBA" id="ARBA00022448"/>
    </source>
</evidence>
<dbReference type="PANTHER" id="PTHR31326">
    <property type="entry name" value="PROTEIN CLT2, CHLOROPLASTIC"/>
    <property type="match status" value="1"/>
</dbReference>
<evidence type="ECO:0000313" key="10">
    <source>
        <dbReference type="Proteomes" id="UP001530315"/>
    </source>
</evidence>
<evidence type="ECO:0000256" key="7">
    <source>
        <dbReference type="SAM" id="MobiDB-lite"/>
    </source>
</evidence>
<organism evidence="9 10">
    <name type="scientific">Stephanodiscus triporus</name>
    <dbReference type="NCBI Taxonomy" id="2934178"/>
    <lineage>
        <taxon>Eukaryota</taxon>
        <taxon>Sar</taxon>
        <taxon>Stramenopiles</taxon>
        <taxon>Ochrophyta</taxon>
        <taxon>Bacillariophyta</taxon>
        <taxon>Coscinodiscophyceae</taxon>
        <taxon>Thalassiosirophycidae</taxon>
        <taxon>Stephanodiscales</taxon>
        <taxon>Stephanodiscaceae</taxon>
        <taxon>Stephanodiscus</taxon>
    </lineage>
</organism>